<evidence type="ECO:0000256" key="3">
    <source>
        <dbReference type="ARBA" id="ARBA00022517"/>
    </source>
</evidence>
<keyword evidence="3" id="KW-0690">Ribosome biogenesis</keyword>
<comment type="subcellular location">
    <subcellularLocation>
        <location evidence="1">Nucleus</location>
        <location evidence="1">Nucleolus</location>
    </subcellularLocation>
</comment>
<dbReference type="KEGG" id="vnx:VNE69_01324"/>
<gene>
    <name evidence="12" type="ORF">VNE69_01324</name>
</gene>
<keyword evidence="7" id="KW-0687">Ribonucleoprotein</keyword>
<evidence type="ECO:0000259" key="11">
    <source>
        <dbReference type="Pfam" id="PF21800"/>
    </source>
</evidence>
<evidence type="ECO:0000256" key="2">
    <source>
        <dbReference type="ARBA" id="ARBA00009344"/>
    </source>
</evidence>
<keyword evidence="13" id="KW-1185">Reference proteome</keyword>
<evidence type="ECO:0000256" key="1">
    <source>
        <dbReference type="ARBA" id="ARBA00004604"/>
    </source>
</evidence>
<accession>A0AAX4J8W2</accession>
<dbReference type="Pfam" id="PF17903">
    <property type="entry name" value="KH_KRR1_1st"/>
    <property type="match status" value="1"/>
</dbReference>
<feature type="region of interest" description="Disordered" evidence="9">
    <location>
        <begin position="201"/>
        <end position="225"/>
    </location>
</feature>
<dbReference type="SUPFAM" id="SSF54791">
    <property type="entry name" value="Eukaryotic type KH-domain (KH-domain type I)"/>
    <property type="match status" value="1"/>
</dbReference>
<feature type="compositionally biased region" description="Basic and acidic residues" evidence="9">
    <location>
        <begin position="201"/>
        <end position="210"/>
    </location>
</feature>
<comment type="similarity">
    <text evidence="2">Belongs to the KRR1 family.</text>
</comment>
<evidence type="ECO:0000256" key="7">
    <source>
        <dbReference type="ARBA" id="ARBA00023274"/>
    </source>
</evidence>
<dbReference type="InterPro" id="IPR024166">
    <property type="entry name" value="rRNA_assembly_KRR1"/>
</dbReference>
<dbReference type="AlphaFoldDB" id="A0AAX4J8W2"/>
<dbReference type="Proteomes" id="UP001334084">
    <property type="component" value="Chromosome 1"/>
</dbReference>
<reference evidence="12" key="1">
    <citation type="journal article" date="2024" name="BMC Genomics">
        <title>Functional annotation of a divergent genome using sequence and structure-based similarity.</title>
        <authorList>
            <person name="Svedberg D."/>
            <person name="Winiger R.R."/>
            <person name="Berg A."/>
            <person name="Sharma H."/>
            <person name="Tellgren-Roth C."/>
            <person name="Debrunner-Vossbrinck B.A."/>
            <person name="Vossbrinck C.R."/>
            <person name="Barandun J."/>
        </authorList>
    </citation>
    <scope>NUCLEOTIDE SEQUENCE</scope>
    <source>
        <strain evidence="12">Illinois isolate</strain>
    </source>
</reference>
<feature type="domain" description="KRR1 small subunit processome component first KH" evidence="10">
    <location>
        <begin position="22"/>
        <end position="99"/>
    </location>
</feature>
<keyword evidence="4" id="KW-0698">rRNA processing</keyword>
<evidence type="ECO:0000256" key="4">
    <source>
        <dbReference type="ARBA" id="ARBA00022552"/>
    </source>
</evidence>
<dbReference type="Pfam" id="PF21800">
    <property type="entry name" value="KH_KRR1_2nd"/>
    <property type="match status" value="1"/>
</dbReference>
<evidence type="ECO:0000313" key="12">
    <source>
        <dbReference type="EMBL" id="WUR02386.1"/>
    </source>
</evidence>
<proteinExistence type="inferred from homology"/>
<dbReference type="InterPro" id="IPR041174">
    <property type="entry name" value="KRR1-like_KH1"/>
</dbReference>
<organism evidence="12 13">
    <name type="scientific">Vairimorpha necatrix</name>
    <dbReference type="NCBI Taxonomy" id="6039"/>
    <lineage>
        <taxon>Eukaryota</taxon>
        <taxon>Fungi</taxon>
        <taxon>Fungi incertae sedis</taxon>
        <taxon>Microsporidia</taxon>
        <taxon>Nosematidae</taxon>
        <taxon>Vairimorpha</taxon>
    </lineage>
</organism>
<dbReference type="PANTHER" id="PTHR12581">
    <property type="entry name" value="HIV-1 REV BINDING PROTEIN 2, 3"/>
    <property type="match status" value="1"/>
</dbReference>
<dbReference type="GeneID" id="90540188"/>
<evidence type="ECO:0000256" key="8">
    <source>
        <dbReference type="ARBA" id="ARBA00032993"/>
    </source>
</evidence>
<dbReference type="GO" id="GO:0006364">
    <property type="term" value="P:rRNA processing"/>
    <property type="evidence" value="ECO:0007669"/>
    <property type="project" value="UniProtKB-KW"/>
</dbReference>
<dbReference type="InterPro" id="IPR036612">
    <property type="entry name" value="KH_dom_type_1_sf"/>
</dbReference>
<name>A0AAX4J8W2_9MICR</name>
<dbReference type="RefSeq" id="XP_065328531.1">
    <property type="nucleotide sequence ID" value="XM_065472459.1"/>
</dbReference>
<evidence type="ECO:0000256" key="6">
    <source>
        <dbReference type="ARBA" id="ARBA00023242"/>
    </source>
</evidence>
<evidence type="ECO:0000313" key="13">
    <source>
        <dbReference type="Proteomes" id="UP001334084"/>
    </source>
</evidence>
<keyword evidence="6" id="KW-0539">Nucleus</keyword>
<dbReference type="GO" id="GO:0032040">
    <property type="term" value="C:small-subunit processome"/>
    <property type="evidence" value="ECO:0007669"/>
    <property type="project" value="TreeGrafter"/>
</dbReference>
<evidence type="ECO:0000259" key="10">
    <source>
        <dbReference type="Pfam" id="PF17903"/>
    </source>
</evidence>
<dbReference type="EMBL" id="CP142726">
    <property type="protein sequence ID" value="WUR02386.1"/>
    <property type="molecule type" value="Genomic_DNA"/>
</dbReference>
<evidence type="ECO:0000256" key="9">
    <source>
        <dbReference type="SAM" id="MobiDB-lite"/>
    </source>
</evidence>
<dbReference type="InterPro" id="IPR048548">
    <property type="entry name" value="KRR1-like_KH2"/>
</dbReference>
<feature type="domain" description="KRR1 small subunit processome component second KH" evidence="11">
    <location>
        <begin position="103"/>
        <end position="191"/>
    </location>
</feature>
<evidence type="ECO:0000256" key="5">
    <source>
        <dbReference type="ARBA" id="ARBA00022884"/>
    </source>
</evidence>
<dbReference type="GO" id="GO:0003723">
    <property type="term" value="F:RNA binding"/>
    <property type="evidence" value="ECO:0007669"/>
    <property type="project" value="UniProtKB-KW"/>
</dbReference>
<sequence>MNEVKFDEKDFKNEISETNKLLVYFPKYREKYIDQVSKYIIKALENKKLSCEINLKERSLEICTTKKTRDPFIFIKGCEFIRLISKNCDVETASKVLEDDFVGEIINIRKLVKSESVFERRRDRLIGKNSLVLKALKMISKCYIFITGKYVSVVGSYDGLTIVKQIVTDCLVNNKHPVYEIKKMIIKNNLEEDKNLENEDWSRHIPEYKKRSQKKKTKQNDTEKN</sequence>
<dbReference type="PANTHER" id="PTHR12581:SF0">
    <property type="entry name" value="KRR1 SMALL SUBUNIT PROCESSOME COMPONENT HOMOLOG"/>
    <property type="match status" value="1"/>
</dbReference>
<protein>
    <recommendedName>
        <fullName evidence="8">KRR-R motif-containing protein 1</fullName>
    </recommendedName>
</protein>
<keyword evidence="5" id="KW-0694">RNA-binding</keyword>
<dbReference type="Gene3D" id="3.30.1370.10">
    <property type="entry name" value="K Homology domain, type 1"/>
    <property type="match status" value="2"/>
</dbReference>